<feature type="region of interest" description="Disordered" evidence="1">
    <location>
        <begin position="1"/>
        <end position="22"/>
    </location>
</feature>
<evidence type="ECO:0000256" key="2">
    <source>
        <dbReference type="SAM" id="Phobius"/>
    </source>
</evidence>
<gene>
    <name evidence="3" type="ORF">FH603_1063</name>
</gene>
<organism evidence="3 4">
    <name type="scientific">Spirosoma utsteinense</name>
    <dbReference type="NCBI Taxonomy" id="2585773"/>
    <lineage>
        <taxon>Bacteria</taxon>
        <taxon>Pseudomonadati</taxon>
        <taxon>Bacteroidota</taxon>
        <taxon>Cytophagia</taxon>
        <taxon>Cytophagales</taxon>
        <taxon>Cytophagaceae</taxon>
        <taxon>Spirosoma</taxon>
    </lineage>
</organism>
<protein>
    <submittedName>
        <fullName evidence="3">Uncharacterized protein</fullName>
    </submittedName>
</protein>
<reference evidence="3 4" key="1">
    <citation type="submission" date="2019-06" db="EMBL/GenBank/DDBJ databases">
        <title>Spirosoma utsteinense sp. nov. isolated from Antarctic ice-free soils.</title>
        <authorList>
            <person name="Tahon G."/>
        </authorList>
    </citation>
    <scope>NUCLEOTIDE SEQUENCE [LARGE SCALE GENOMIC DNA]</scope>
    <source>
        <strain evidence="3 4">LMG 31447</strain>
    </source>
</reference>
<keyword evidence="2" id="KW-0812">Transmembrane</keyword>
<keyword evidence="2" id="KW-1133">Transmembrane helix</keyword>
<accession>A0ABR6W379</accession>
<name>A0ABR6W379_9BACT</name>
<keyword evidence="4" id="KW-1185">Reference proteome</keyword>
<keyword evidence="2" id="KW-0472">Membrane</keyword>
<comment type="caution">
    <text evidence="3">The sequence shown here is derived from an EMBL/GenBank/DDBJ whole genome shotgun (WGS) entry which is preliminary data.</text>
</comment>
<proteinExistence type="predicted"/>
<dbReference type="Proteomes" id="UP000700732">
    <property type="component" value="Unassembled WGS sequence"/>
</dbReference>
<evidence type="ECO:0000313" key="4">
    <source>
        <dbReference type="Proteomes" id="UP000700732"/>
    </source>
</evidence>
<evidence type="ECO:0000256" key="1">
    <source>
        <dbReference type="SAM" id="MobiDB-lite"/>
    </source>
</evidence>
<sequence length="65" mass="7689">MPKQTLKTLLPDKHEPHKKSSPNHRRAFFVWLTSLLVYLFNVLAQDDPEFTLSYLWAALPHLSNW</sequence>
<feature type="transmembrane region" description="Helical" evidence="2">
    <location>
        <begin position="27"/>
        <end position="44"/>
    </location>
</feature>
<evidence type="ECO:0000313" key="3">
    <source>
        <dbReference type="EMBL" id="MBC3790573.1"/>
    </source>
</evidence>
<dbReference type="EMBL" id="VFIA01000005">
    <property type="protein sequence ID" value="MBC3790573.1"/>
    <property type="molecule type" value="Genomic_DNA"/>
</dbReference>